<accession>A0A853L044</accession>
<comment type="caution">
    <text evidence="2">The sequence shown here is derived from an EMBL/GenBank/DDBJ whole genome shotgun (WGS) entry which is preliminary data.</text>
</comment>
<sequence>MSKAGSRILQGAQEALALAEGKAPADAFIIHIPEKVDVKSIRKKQGLTQKAFAETYGFSYGRIRDWEQGRSNMDEPSRVLLKVIEKEPEAVRRALADA</sequence>
<dbReference type="GO" id="GO:0003677">
    <property type="term" value="F:DNA binding"/>
    <property type="evidence" value="ECO:0007669"/>
    <property type="project" value="UniProtKB-KW"/>
</dbReference>
<dbReference type="AlphaFoldDB" id="A0A853L044"/>
<evidence type="ECO:0000313" key="3">
    <source>
        <dbReference type="Proteomes" id="UP000094009"/>
    </source>
</evidence>
<dbReference type="EMBL" id="JPVZ01000003">
    <property type="protein sequence ID" value="OAZ10327.1"/>
    <property type="molecule type" value="Genomic_DNA"/>
</dbReference>
<organism evidence="2 3">
    <name type="scientific">Thalassospira tepidiphila MCCC 1A03514</name>
    <dbReference type="NCBI Taxonomy" id="1177930"/>
    <lineage>
        <taxon>Bacteria</taxon>
        <taxon>Pseudomonadati</taxon>
        <taxon>Pseudomonadota</taxon>
        <taxon>Alphaproteobacteria</taxon>
        <taxon>Rhodospirillales</taxon>
        <taxon>Thalassospiraceae</taxon>
        <taxon>Thalassospira</taxon>
    </lineage>
</organism>
<feature type="domain" description="HTH cro/C1-type" evidence="1">
    <location>
        <begin position="38"/>
        <end position="72"/>
    </location>
</feature>
<dbReference type="InterPro" id="IPR001387">
    <property type="entry name" value="Cro/C1-type_HTH"/>
</dbReference>
<dbReference type="Pfam" id="PF01381">
    <property type="entry name" value="HTH_3"/>
    <property type="match status" value="1"/>
</dbReference>
<name>A0A853L044_9PROT</name>
<dbReference type="RefSeq" id="WP_064780671.1">
    <property type="nucleotide sequence ID" value="NZ_JPVZ01000003.1"/>
</dbReference>
<dbReference type="CDD" id="cd00093">
    <property type="entry name" value="HTH_XRE"/>
    <property type="match status" value="1"/>
</dbReference>
<dbReference type="PROSITE" id="PS50943">
    <property type="entry name" value="HTH_CROC1"/>
    <property type="match status" value="1"/>
</dbReference>
<proteinExistence type="predicted"/>
<dbReference type="Gene3D" id="1.10.260.40">
    <property type="entry name" value="lambda repressor-like DNA-binding domains"/>
    <property type="match status" value="1"/>
</dbReference>
<protein>
    <submittedName>
        <fullName evidence="2">DNA-binding protein</fullName>
    </submittedName>
</protein>
<gene>
    <name evidence="2" type="ORF">TH4_08795</name>
</gene>
<reference evidence="2 3" key="1">
    <citation type="submission" date="2014-07" db="EMBL/GenBank/DDBJ databases">
        <title>Draft genome sequence of Thalassospira tepidiphila 1-1B.</title>
        <authorList>
            <person name="Lai Q."/>
            <person name="Shao Z."/>
        </authorList>
    </citation>
    <scope>NUCLEOTIDE SEQUENCE [LARGE SCALE GENOMIC DNA]</scope>
    <source>
        <strain evidence="2 3">MCCC 1A03514</strain>
    </source>
</reference>
<dbReference type="InterPro" id="IPR010982">
    <property type="entry name" value="Lambda_DNA-bd_dom_sf"/>
</dbReference>
<evidence type="ECO:0000313" key="2">
    <source>
        <dbReference type="EMBL" id="OAZ10327.1"/>
    </source>
</evidence>
<dbReference type="Proteomes" id="UP000094009">
    <property type="component" value="Unassembled WGS sequence"/>
</dbReference>
<dbReference type="SMART" id="SM00530">
    <property type="entry name" value="HTH_XRE"/>
    <property type="match status" value="1"/>
</dbReference>
<keyword evidence="2" id="KW-0238">DNA-binding</keyword>
<dbReference type="SUPFAM" id="SSF47413">
    <property type="entry name" value="lambda repressor-like DNA-binding domains"/>
    <property type="match status" value="1"/>
</dbReference>
<evidence type="ECO:0000259" key="1">
    <source>
        <dbReference type="PROSITE" id="PS50943"/>
    </source>
</evidence>